<dbReference type="Proteomes" id="UP000044841">
    <property type="component" value="Unassembled WGS sequence"/>
</dbReference>
<keyword evidence="1" id="KW-0812">Transmembrane</keyword>
<organism evidence="2 3">
    <name type="scientific">Rhizoctonia solani</name>
    <dbReference type="NCBI Taxonomy" id="456999"/>
    <lineage>
        <taxon>Eukaryota</taxon>
        <taxon>Fungi</taxon>
        <taxon>Dikarya</taxon>
        <taxon>Basidiomycota</taxon>
        <taxon>Agaricomycotina</taxon>
        <taxon>Agaricomycetes</taxon>
        <taxon>Cantharellales</taxon>
        <taxon>Ceratobasidiaceae</taxon>
        <taxon>Rhizoctonia</taxon>
    </lineage>
</organism>
<evidence type="ECO:0000313" key="3">
    <source>
        <dbReference type="Proteomes" id="UP000044841"/>
    </source>
</evidence>
<feature type="transmembrane region" description="Helical" evidence="1">
    <location>
        <begin position="41"/>
        <end position="63"/>
    </location>
</feature>
<proteinExistence type="predicted"/>
<accession>A0A0K6FNR1</accession>
<keyword evidence="1" id="KW-1133">Transmembrane helix</keyword>
<dbReference type="AlphaFoldDB" id="A0A0K6FNR1"/>
<gene>
    <name evidence="2" type="ORF">RSOLAG22IIIB_07586</name>
</gene>
<dbReference type="EMBL" id="CYGV01000236">
    <property type="protein sequence ID" value="CUA67895.1"/>
    <property type="molecule type" value="Genomic_DNA"/>
</dbReference>
<name>A0A0K6FNR1_9AGAM</name>
<evidence type="ECO:0000313" key="2">
    <source>
        <dbReference type="EMBL" id="CUA67895.1"/>
    </source>
</evidence>
<sequence length="78" mass="8632">MMDSYTDESKLVSNVTQITDAALADAWVQLGMMGGVGISTWMYFTDSVISTLILVLAFSKVFVHMQPIILEIIVNMTK</sequence>
<keyword evidence="1" id="KW-0472">Membrane</keyword>
<reference evidence="2 3" key="1">
    <citation type="submission" date="2015-07" db="EMBL/GenBank/DDBJ databases">
        <authorList>
            <person name="Noorani M."/>
        </authorList>
    </citation>
    <scope>NUCLEOTIDE SEQUENCE [LARGE SCALE GENOMIC DNA]</scope>
    <source>
        <strain evidence="2">BBA 69670</strain>
    </source>
</reference>
<evidence type="ECO:0000256" key="1">
    <source>
        <dbReference type="SAM" id="Phobius"/>
    </source>
</evidence>
<keyword evidence="3" id="KW-1185">Reference proteome</keyword>
<protein>
    <submittedName>
        <fullName evidence="2">Uncharacterized protein</fullName>
    </submittedName>
</protein>